<dbReference type="GO" id="GO:0016787">
    <property type="term" value="F:hydrolase activity"/>
    <property type="evidence" value="ECO:0007669"/>
    <property type="project" value="UniProtKB-KW"/>
</dbReference>
<feature type="domain" description="AB hydrolase-1" evidence="1">
    <location>
        <begin position="44"/>
        <end position="222"/>
    </location>
</feature>
<dbReference type="RefSeq" id="WP_315727227.1">
    <property type="nucleotide sequence ID" value="NZ_JAVUPU010000007.1"/>
</dbReference>
<dbReference type="SUPFAM" id="SSF53474">
    <property type="entry name" value="alpha/beta-Hydrolases"/>
    <property type="match status" value="1"/>
</dbReference>
<dbReference type="Gene3D" id="3.40.50.1820">
    <property type="entry name" value="alpha/beta hydrolase"/>
    <property type="match status" value="1"/>
</dbReference>
<comment type="caution">
    <text evidence="2">The sequence shown here is derived from an EMBL/GenBank/DDBJ whole genome shotgun (WGS) entry which is preliminary data.</text>
</comment>
<protein>
    <submittedName>
        <fullName evidence="2">Alpha/beta fold hydrolase</fullName>
    </submittedName>
</protein>
<organism evidence="2 3">
    <name type="scientific">Sphingosinicella rhizophila</name>
    <dbReference type="NCBI Taxonomy" id="3050082"/>
    <lineage>
        <taxon>Bacteria</taxon>
        <taxon>Pseudomonadati</taxon>
        <taxon>Pseudomonadota</taxon>
        <taxon>Alphaproteobacteria</taxon>
        <taxon>Sphingomonadales</taxon>
        <taxon>Sphingosinicellaceae</taxon>
        <taxon>Sphingosinicella</taxon>
    </lineage>
</organism>
<keyword evidence="2" id="KW-0378">Hydrolase</keyword>
<sequence length="233" mass="24711">MTLTPLILIPGLLCDAILWQAQVEGLADVAAAIVPDMTLDESVEVMAGRVLAAAPPSFALAGLSMGGYVAFEIMRQAPQRVTRLALLSTSASPDSAARATQRRRGIASVKHGRFLGVTTRLLPQLVHTSRLDGPVAEAVQAMAGRVGGAAFLRQQQAILTRPDSRPTLAAIHVPTVVAVGDSDALIPPAEAEAIHRGISGSRLHVFPECGHLPTMERPEETSQLLRQWLSDRG</sequence>
<evidence type="ECO:0000259" key="1">
    <source>
        <dbReference type="Pfam" id="PF12697"/>
    </source>
</evidence>
<gene>
    <name evidence="2" type="ORF">RQX22_14305</name>
</gene>
<dbReference type="Pfam" id="PF12697">
    <property type="entry name" value="Abhydrolase_6"/>
    <property type="match status" value="1"/>
</dbReference>
<proteinExistence type="predicted"/>
<dbReference type="EMBL" id="JAVUPU010000007">
    <property type="protein sequence ID" value="MDT9600129.1"/>
    <property type="molecule type" value="Genomic_DNA"/>
</dbReference>
<dbReference type="PRINTS" id="PR00111">
    <property type="entry name" value="ABHYDROLASE"/>
</dbReference>
<keyword evidence="3" id="KW-1185">Reference proteome</keyword>
<name>A0ABU3Q9Q9_9SPHN</name>
<dbReference type="InterPro" id="IPR029058">
    <property type="entry name" value="AB_hydrolase_fold"/>
</dbReference>
<dbReference type="PANTHER" id="PTHR43194:SF5">
    <property type="entry name" value="PIMELOYL-[ACYL-CARRIER PROTEIN] METHYL ESTER ESTERASE"/>
    <property type="match status" value="1"/>
</dbReference>
<evidence type="ECO:0000313" key="3">
    <source>
        <dbReference type="Proteomes" id="UP001259572"/>
    </source>
</evidence>
<accession>A0ABU3Q9Q9</accession>
<evidence type="ECO:0000313" key="2">
    <source>
        <dbReference type="EMBL" id="MDT9600129.1"/>
    </source>
</evidence>
<dbReference type="InterPro" id="IPR000073">
    <property type="entry name" value="AB_hydrolase_1"/>
</dbReference>
<dbReference type="InterPro" id="IPR050228">
    <property type="entry name" value="Carboxylesterase_BioH"/>
</dbReference>
<reference evidence="2 3" key="1">
    <citation type="submission" date="2023-05" db="EMBL/GenBank/DDBJ databases">
        <authorList>
            <person name="Guo Y."/>
        </authorList>
    </citation>
    <scope>NUCLEOTIDE SEQUENCE [LARGE SCALE GENOMIC DNA]</scope>
    <source>
        <strain evidence="2 3">GR2756</strain>
    </source>
</reference>
<dbReference type="PANTHER" id="PTHR43194">
    <property type="entry name" value="HYDROLASE ALPHA/BETA FOLD FAMILY"/>
    <property type="match status" value="1"/>
</dbReference>
<dbReference type="Proteomes" id="UP001259572">
    <property type="component" value="Unassembled WGS sequence"/>
</dbReference>